<sequence length="137" mass="14445">MAATLGELASLLIGRASRLERAIGAALSGTPLGAPHWLVLTALHGRADGATMSDVAQVVSLPAATLTRSVDRLVDHALVHRTLDGADRRRVLVGLTDRGRTTYDEHRAAVEAALAAELDALAGWEREALRGLLARTP</sequence>
<dbReference type="GO" id="GO:0003700">
    <property type="term" value="F:DNA-binding transcription factor activity"/>
    <property type="evidence" value="ECO:0007669"/>
    <property type="project" value="InterPro"/>
</dbReference>
<dbReference type="RefSeq" id="WP_052139190.1">
    <property type="nucleotide sequence ID" value="NZ_BJMC01000016.1"/>
</dbReference>
<dbReference type="GeneID" id="96612483"/>
<proteinExistence type="predicted"/>
<dbReference type="HOGENOM" id="CLU_083287_8_4_11"/>
<dbReference type="PANTHER" id="PTHR33164">
    <property type="entry name" value="TRANSCRIPTIONAL REGULATOR, MARR FAMILY"/>
    <property type="match status" value="1"/>
</dbReference>
<organism evidence="1 2">
    <name type="scientific">Nocardioides simplex</name>
    <name type="common">Arthrobacter simplex</name>
    <dbReference type="NCBI Taxonomy" id="2045"/>
    <lineage>
        <taxon>Bacteria</taxon>
        <taxon>Bacillati</taxon>
        <taxon>Actinomycetota</taxon>
        <taxon>Actinomycetes</taxon>
        <taxon>Propionibacteriales</taxon>
        <taxon>Nocardioidaceae</taxon>
        <taxon>Pimelobacter</taxon>
    </lineage>
</organism>
<dbReference type="PROSITE" id="PS50995">
    <property type="entry name" value="HTH_MARR_2"/>
    <property type="match status" value="1"/>
</dbReference>
<gene>
    <name evidence="1" type="ORF">KR76_27555</name>
</gene>
<dbReference type="SMART" id="SM00347">
    <property type="entry name" value="HTH_MARR"/>
    <property type="match status" value="1"/>
</dbReference>
<dbReference type="InterPro" id="IPR039422">
    <property type="entry name" value="MarR/SlyA-like"/>
</dbReference>
<dbReference type="InterPro" id="IPR036388">
    <property type="entry name" value="WH-like_DNA-bd_sf"/>
</dbReference>
<dbReference type="Pfam" id="PF12802">
    <property type="entry name" value="MarR_2"/>
    <property type="match status" value="1"/>
</dbReference>
<dbReference type="KEGG" id="psim:KR76_27555"/>
<dbReference type="STRING" id="2045.KR76_27555"/>
<dbReference type="AlphaFoldDB" id="A0A0C5XIC1"/>
<dbReference type="SUPFAM" id="SSF46785">
    <property type="entry name" value="Winged helix' DNA-binding domain"/>
    <property type="match status" value="1"/>
</dbReference>
<accession>A0A0C5XIC1</accession>
<dbReference type="PANTHER" id="PTHR33164:SF43">
    <property type="entry name" value="HTH-TYPE TRANSCRIPTIONAL REPRESSOR YETL"/>
    <property type="match status" value="1"/>
</dbReference>
<keyword evidence="2" id="KW-1185">Reference proteome</keyword>
<name>A0A0C5XIC1_NOCSI</name>
<evidence type="ECO:0000313" key="1">
    <source>
        <dbReference type="EMBL" id="AJR18871.1"/>
    </source>
</evidence>
<dbReference type="EMBL" id="CP009896">
    <property type="protein sequence ID" value="AJR18871.1"/>
    <property type="molecule type" value="Genomic_DNA"/>
</dbReference>
<dbReference type="Gene3D" id="1.10.10.10">
    <property type="entry name" value="Winged helix-like DNA-binding domain superfamily/Winged helix DNA-binding domain"/>
    <property type="match status" value="1"/>
</dbReference>
<evidence type="ECO:0000313" key="2">
    <source>
        <dbReference type="Proteomes" id="UP000030300"/>
    </source>
</evidence>
<dbReference type="InterPro" id="IPR036390">
    <property type="entry name" value="WH_DNA-bd_sf"/>
</dbReference>
<protein>
    <submittedName>
        <fullName evidence="1">Transcriptional regulator, MarR family</fullName>
    </submittedName>
</protein>
<dbReference type="Proteomes" id="UP000030300">
    <property type="component" value="Chromosome"/>
</dbReference>
<dbReference type="PRINTS" id="PR00598">
    <property type="entry name" value="HTHMARR"/>
</dbReference>
<dbReference type="InterPro" id="IPR000835">
    <property type="entry name" value="HTH_MarR-typ"/>
</dbReference>
<reference evidence="1 2" key="1">
    <citation type="journal article" date="2015" name="Genome Announc.">
        <title>Complete Genome Sequence of Steroid-Transforming Nocardioides simplex VKM Ac-2033D.</title>
        <authorList>
            <person name="Shtratnikova V.Y."/>
            <person name="Schelkunov M.I."/>
            <person name="Pekov Y.A."/>
            <person name="Fokina V.V."/>
            <person name="Logacheva M.D."/>
            <person name="Sokolov S.L."/>
            <person name="Bragin E.Y."/>
            <person name="Ashapkin V.V."/>
            <person name="Donova M.V."/>
        </authorList>
    </citation>
    <scope>NUCLEOTIDE SEQUENCE [LARGE SCALE GENOMIC DNA]</scope>
    <source>
        <strain evidence="1 2">VKM Ac-2033D</strain>
    </source>
</reference>
<dbReference type="OrthoDB" id="4629660at2"/>
<dbReference type="GO" id="GO:0006950">
    <property type="term" value="P:response to stress"/>
    <property type="evidence" value="ECO:0007669"/>
    <property type="project" value="TreeGrafter"/>
</dbReference>